<dbReference type="PROSITE" id="PS01225">
    <property type="entry name" value="CTCK_2"/>
    <property type="match status" value="1"/>
</dbReference>
<keyword evidence="2" id="KW-0964">Secreted</keyword>
<accession>V9LGQ2</accession>
<evidence type="ECO:0000313" key="6">
    <source>
        <dbReference type="EMBL" id="AFP12172.1"/>
    </source>
</evidence>
<reference evidence="6" key="1">
    <citation type="journal article" date="2014" name="Nature">
        <title>Elephant shark genome provides unique insights into gnathostome evolution.</title>
        <authorList>
            <consortium name="International Elephant Shark Genome Sequencing Consortium"/>
            <person name="Venkatesh B."/>
            <person name="Lee A.P."/>
            <person name="Ravi V."/>
            <person name="Maurya A.K."/>
            <person name="Lian M.M."/>
            <person name="Swann J.B."/>
            <person name="Ohta Y."/>
            <person name="Flajnik M.F."/>
            <person name="Sutoh Y."/>
            <person name="Kasahara M."/>
            <person name="Hoon S."/>
            <person name="Gangu V."/>
            <person name="Roy S.W."/>
            <person name="Irimia M."/>
            <person name="Korzh V."/>
            <person name="Kondrychyn I."/>
            <person name="Lim Z.W."/>
            <person name="Tay B.H."/>
            <person name="Tohari S."/>
            <person name="Kong K.W."/>
            <person name="Ho S."/>
            <person name="Lorente-Galdos B."/>
            <person name="Quilez J."/>
            <person name="Marques-Bonet T."/>
            <person name="Raney B.J."/>
            <person name="Ingham P.W."/>
            <person name="Tay A."/>
            <person name="Hillier L.W."/>
            <person name="Minx P."/>
            <person name="Boehm T."/>
            <person name="Wilson R.K."/>
            <person name="Brenner S."/>
            <person name="Warren W.C."/>
        </authorList>
    </citation>
    <scope>NUCLEOTIDE SEQUENCE</scope>
    <source>
        <tissue evidence="6">Intestine</tissue>
    </source>
</reference>
<dbReference type="InterPro" id="IPR006207">
    <property type="entry name" value="Cys_knot_C"/>
</dbReference>
<feature type="disulfide bond" evidence="4">
    <location>
        <begin position="126"/>
        <end position="180"/>
    </location>
</feature>
<organism evidence="6">
    <name type="scientific">Callorhinchus milii</name>
    <name type="common">Ghost shark</name>
    <dbReference type="NCBI Taxonomy" id="7868"/>
    <lineage>
        <taxon>Eukaryota</taxon>
        <taxon>Metazoa</taxon>
        <taxon>Chordata</taxon>
        <taxon>Craniata</taxon>
        <taxon>Vertebrata</taxon>
        <taxon>Chondrichthyes</taxon>
        <taxon>Holocephali</taxon>
        <taxon>Chimaeriformes</taxon>
        <taxon>Callorhinchidae</taxon>
        <taxon>Callorhinchus</taxon>
    </lineage>
</organism>
<dbReference type="InterPro" id="IPR006208">
    <property type="entry name" value="Glyco_hormone_CN"/>
</dbReference>
<evidence type="ECO:0000256" key="3">
    <source>
        <dbReference type="ARBA" id="ARBA00023157"/>
    </source>
</evidence>
<proteinExistence type="evidence at transcript level"/>
<dbReference type="InterPro" id="IPR029034">
    <property type="entry name" value="Cystine-knot_cytokine"/>
</dbReference>
<dbReference type="EMBL" id="JW879655">
    <property type="protein sequence ID" value="AFP12172.1"/>
    <property type="molecule type" value="mRNA"/>
</dbReference>
<dbReference type="GO" id="GO:0005576">
    <property type="term" value="C:extracellular region"/>
    <property type="evidence" value="ECO:0007669"/>
    <property type="project" value="UniProtKB-SubCell"/>
</dbReference>
<feature type="domain" description="CTCK" evidence="5">
    <location>
        <begin position="103"/>
        <end position="188"/>
    </location>
</feature>
<evidence type="ECO:0000256" key="1">
    <source>
        <dbReference type="ARBA" id="ARBA00004613"/>
    </source>
</evidence>
<dbReference type="SMART" id="SM00041">
    <property type="entry name" value="CT"/>
    <property type="match status" value="1"/>
</dbReference>
<dbReference type="Gene3D" id="2.10.90.10">
    <property type="entry name" value="Cystine-knot cytokines"/>
    <property type="match status" value="1"/>
</dbReference>
<evidence type="ECO:0000259" key="5">
    <source>
        <dbReference type="PROSITE" id="PS01225"/>
    </source>
</evidence>
<evidence type="ECO:0000256" key="2">
    <source>
        <dbReference type="ARBA" id="ARBA00022525"/>
    </source>
</evidence>
<dbReference type="PROSITE" id="PS01185">
    <property type="entry name" value="CTCK_1"/>
    <property type="match status" value="1"/>
</dbReference>
<dbReference type="Pfam" id="PF00007">
    <property type="entry name" value="Cys_knot"/>
    <property type="match status" value="1"/>
</dbReference>
<comment type="caution">
    <text evidence="4">Lacks conserved residue(s) required for the propagation of feature annotation.</text>
</comment>
<feature type="non-terminal residue" evidence="6">
    <location>
        <position position="192"/>
    </location>
</feature>
<sequence length="192" mass="21513">PPTPKTTANIPGRRPIESPWIFPPAKCFVDGRLLQPGESAKIKVNNCTNIIATCMYRNHHYFLRKETVAQTCPPEPHPDQNCILKGYDSSGCCQVYECNPAACVPVPQTVTLRKNDCEASITLNSCKGRCDSSTIFNPETGRVEPECGCCLPKESRKMTANLICKNGKRKYMDYILFVKCECKYDVCKLPKK</sequence>
<feature type="disulfide bond" evidence="4">
    <location>
        <begin position="130"/>
        <end position="182"/>
    </location>
</feature>
<dbReference type="AlphaFoldDB" id="V9LGQ2"/>
<protein>
    <submittedName>
        <fullName evidence="6">Mucin 2, oligomeric mucus/gel-forming</fullName>
    </submittedName>
</protein>
<keyword evidence="3 4" id="KW-1015">Disulfide bond</keyword>
<feature type="non-terminal residue" evidence="6">
    <location>
        <position position="1"/>
    </location>
</feature>
<comment type="subcellular location">
    <subcellularLocation>
        <location evidence="1">Secreted</location>
    </subcellularLocation>
</comment>
<name>V9LGQ2_CALMI</name>
<evidence type="ECO:0000256" key="4">
    <source>
        <dbReference type="PROSITE-ProRule" id="PRU00039"/>
    </source>
</evidence>